<dbReference type="SMART" id="SM00812">
    <property type="entry name" value="Alpha_L_fucos"/>
    <property type="match status" value="1"/>
</dbReference>
<dbReference type="EMBL" id="JABAIL010000006">
    <property type="protein sequence ID" value="NLR93364.1"/>
    <property type="molecule type" value="Genomic_DNA"/>
</dbReference>
<dbReference type="GO" id="GO:0016139">
    <property type="term" value="P:glycoside catabolic process"/>
    <property type="evidence" value="ECO:0007669"/>
    <property type="project" value="TreeGrafter"/>
</dbReference>
<comment type="similarity">
    <text evidence="2">Belongs to the glycosyl hydrolase 29 family.</text>
</comment>
<dbReference type="GO" id="GO:0005764">
    <property type="term" value="C:lysosome"/>
    <property type="evidence" value="ECO:0007669"/>
    <property type="project" value="TreeGrafter"/>
</dbReference>
<dbReference type="InterPro" id="IPR000933">
    <property type="entry name" value="Glyco_hydro_29"/>
</dbReference>
<name>A0A7X8XXL7_9BACT</name>
<evidence type="ECO:0000256" key="7">
    <source>
        <dbReference type="SAM" id="SignalP"/>
    </source>
</evidence>
<feature type="domain" description="Glycoside hydrolase family 29 N-terminal" evidence="8">
    <location>
        <begin position="24"/>
        <end position="383"/>
    </location>
</feature>
<keyword evidence="5" id="KW-0378">Hydrolase</keyword>
<dbReference type="RefSeq" id="WP_168884076.1">
    <property type="nucleotide sequence ID" value="NZ_JABAIL010000006.1"/>
</dbReference>
<dbReference type="Gene3D" id="3.20.20.80">
    <property type="entry name" value="Glycosidases"/>
    <property type="match status" value="1"/>
</dbReference>
<evidence type="ECO:0000256" key="1">
    <source>
        <dbReference type="ARBA" id="ARBA00004071"/>
    </source>
</evidence>
<feature type="chain" id="PRO_5031189372" description="alpha-L-fucosidase" evidence="7">
    <location>
        <begin position="20"/>
        <end position="503"/>
    </location>
</feature>
<feature type="domain" description="Alpha-L-fucosidase C-terminal" evidence="9">
    <location>
        <begin position="412"/>
        <end position="497"/>
    </location>
</feature>
<dbReference type="Gene3D" id="2.60.40.1180">
    <property type="entry name" value="Golgi alpha-mannosidase II"/>
    <property type="match status" value="1"/>
</dbReference>
<dbReference type="PIRSF" id="PIRSF001092">
    <property type="entry name" value="Alpha-L-fucosidase"/>
    <property type="match status" value="1"/>
</dbReference>
<gene>
    <name evidence="10" type="ORF">HGP29_19365</name>
</gene>
<organism evidence="10 11">
    <name type="scientific">Flammeovirga agarivorans</name>
    <dbReference type="NCBI Taxonomy" id="2726742"/>
    <lineage>
        <taxon>Bacteria</taxon>
        <taxon>Pseudomonadati</taxon>
        <taxon>Bacteroidota</taxon>
        <taxon>Cytophagia</taxon>
        <taxon>Cytophagales</taxon>
        <taxon>Flammeovirgaceae</taxon>
        <taxon>Flammeovirga</taxon>
    </lineage>
</organism>
<protein>
    <recommendedName>
        <fullName evidence="3">alpha-L-fucosidase</fullName>
        <ecNumber evidence="3">3.2.1.51</ecNumber>
    </recommendedName>
</protein>
<evidence type="ECO:0000313" key="10">
    <source>
        <dbReference type="EMBL" id="NLR93364.1"/>
    </source>
</evidence>
<sequence length="503" mass="58808">MIKKYITSALLSVLLGACATKETVKQTAKINYEANWESLSQYEVPEWWKNTKFGIYFHWGPYSVPAHETEWYSHYMYNPGNEVRKYHEETYGPLNEFGYKDFIPMFTGEHFNADEWAKLFKEAGAQFAGPVAEHADGFAMWDSDLTHWDAKEMGPKRDIVGEMAEAVKKHDMKFIATYHRHWMYAWFPTWDKTTDAADKKYEGLYGPYTPKGTFNMAKTKSDPLPDDKFNEEWLARLDELMEKYQPDIIWFDNRMDIIGEKYRQQFLANYYNNAQKWGKEVVCTYKFHDLQEGTAVLDLERSRMKEKQPFVWLTDDSVDWKAWCHINDPKYKTTNRLIDFLVDVVSKNGAVLLNIPPKANGEIPQEVITRLKEMGKWLNTNGEAIYDTRPWKIFGEGPQEIKEGHLSEHKNKEAVAEDIRFTTKGDYLYAIALDWPKDGILKVKSLGQNSEVLSQELLQVSMLGSNKVIEWEQEKEYLKVQLPEDRPCEHAFVIKLKLSPQDL</sequence>
<evidence type="ECO:0000256" key="5">
    <source>
        <dbReference type="ARBA" id="ARBA00022801"/>
    </source>
</evidence>
<comment type="caution">
    <text evidence="10">The sequence shown here is derived from an EMBL/GenBank/DDBJ whole genome shotgun (WGS) entry which is preliminary data.</text>
</comment>
<proteinExistence type="inferred from homology"/>
<dbReference type="SUPFAM" id="SSF51445">
    <property type="entry name" value="(Trans)glycosidases"/>
    <property type="match status" value="1"/>
</dbReference>
<evidence type="ECO:0000256" key="3">
    <source>
        <dbReference type="ARBA" id="ARBA00012662"/>
    </source>
</evidence>
<dbReference type="InterPro" id="IPR016286">
    <property type="entry name" value="FUC_metazoa-typ"/>
</dbReference>
<evidence type="ECO:0000256" key="6">
    <source>
        <dbReference type="ARBA" id="ARBA00023295"/>
    </source>
</evidence>
<dbReference type="GO" id="GO:0006004">
    <property type="term" value="P:fucose metabolic process"/>
    <property type="evidence" value="ECO:0007669"/>
    <property type="project" value="InterPro"/>
</dbReference>
<evidence type="ECO:0000256" key="2">
    <source>
        <dbReference type="ARBA" id="ARBA00007951"/>
    </source>
</evidence>
<dbReference type="Pfam" id="PF16757">
    <property type="entry name" value="Fucosidase_C"/>
    <property type="match status" value="1"/>
</dbReference>
<dbReference type="PRINTS" id="PR00741">
    <property type="entry name" value="GLHYDRLASE29"/>
</dbReference>
<dbReference type="AlphaFoldDB" id="A0A7X8XXL7"/>
<dbReference type="Proteomes" id="UP000585050">
    <property type="component" value="Unassembled WGS sequence"/>
</dbReference>
<evidence type="ECO:0000259" key="8">
    <source>
        <dbReference type="Pfam" id="PF01120"/>
    </source>
</evidence>
<dbReference type="InterPro" id="IPR017853">
    <property type="entry name" value="GH"/>
</dbReference>
<dbReference type="PANTHER" id="PTHR10030:SF37">
    <property type="entry name" value="ALPHA-L-FUCOSIDASE-RELATED"/>
    <property type="match status" value="1"/>
</dbReference>
<evidence type="ECO:0000313" key="11">
    <source>
        <dbReference type="Proteomes" id="UP000585050"/>
    </source>
</evidence>
<dbReference type="PROSITE" id="PS51257">
    <property type="entry name" value="PROKAR_LIPOPROTEIN"/>
    <property type="match status" value="1"/>
</dbReference>
<dbReference type="InterPro" id="IPR057739">
    <property type="entry name" value="Glyco_hydro_29_N"/>
</dbReference>
<keyword evidence="11" id="KW-1185">Reference proteome</keyword>
<dbReference type="GO" id="GO:0004560">
    <property type="term" value="F:alpha-L-fucosidase activity"/>
    <property type="evidence" value="ECO:0007669"/>
    <property type="project" value="InterPro"/>
</dbReference>
<keyword evidence="6" id="KW-0326">Glycosidase</keyword>
<reference evidence="10 11" key="1">
    <citation type="submission" date="2020-04" db="EMBL/GenBank/DDBJ databases">
        <title>Flammeovirga sp. SR4, a novel species isolated from seawater.</title>
        <authorList>
            <person name="Wang X."/>
        </authorList>
    </citation>
    <scope>NUCLEOTIDE SEQUENCE [LARGE SCALE GENOMIC DNA]</scope>
    <source>
        <strain evidence="10 11">SR4</strain>
    </source>
</reference>
<keyword evidence="4 7" id="KW-0732">Signal</keyword>
<dbReference type="EC" id="3.2.1.51" evidence="3"/>
<dbReference type="Pfam" id="PF01120">
    <property type="entry name" value="Alpha_L_fucos"/>
    <property type="match status" value="1"/>
</dbReference>
<evidence type="ECO:0000256" key="4">
    <source>
        <dbReference type="ARBA" id="ARBA00022729"/>
    </source>
</evidence>
<dbReference type="InterPro" id="IPR013780">
    <property type="entry name" value="Glyco_hydro_b"/>
</dbReference>
<dbReference type="InterPro" id="IPR031919">
    <property type="entry name" value="Fucosidase_C"/>
</dbReference>
<evidence type="ECO:0000259" key="9">
    <source>
        <dbReference type="Pfam" id="PF16757"/>
    </source>
</evidence>
<comment type="function">
    <text evidence="1">Alpha-L-fucosidase is responsible for hydrolyzing the alpha-1,6-linked fucose joined to the reducing-end N-acetylglucosamine of the carbohydrate moieties of glycoproteins.</text>
</comment>
<accession>A0A7X8XXL7</accession>
<dbReference type="PANTHER" id="PTHR10030">
    <property type="entry name" value="ALPHA-L-FUCOSIDASE"/>
    <property type="match status" value="1"/>
</dbReference>
<feature type="signal peptide" evidence="7">
    <location>
        <begin position="1"/>
        <end position="19"/>
    </location>
</feature>